<keyword evidence="3" id="KW-0418">Kinase</keyword>
<dbReference type="EMBL" id="JAHQIW010004023">
    <property type="protein sequence ID" value="KAJ1360899.1"/>
    <property type="molecule type" value="Genomic_DNA"/>
</dbReference>
<dbReference type="InterPro" id="IPR001461">
    <property type="entry name" value="Aspartic_peptidase_A1"/>
</dbReference>
<keyword evidence="4" id="KW-1185">Reference proteome</keyword>
<dbReference type="PANTHER" id="PTHR47966:SF8">
    <property type="entry name" value="ASPARTIC PROTEASE 1-RELATED"/>
    <property type="match status" value="1"/>
</dbReference>
<dbReference type="InterPro" id="IPR033121">
    <property type="entry name" value="PEPTIDASE_A1"/>
</dbReference>
<organism evidence="3 4">
    <name type="scientific">Parelaphostrongylus tenuis</name>
    <name type="common">Meningeal worm</name>
    <dbReference type="NCBI Taxonomy" id="148309"/>
    <lineage>
        <taxon>Eukaryota</taxon>
        <taxon>Metazoa</taxon>
        <taxon>Ecdysozoa</taxon>
        <taxon>Nematoda</taxon>
        <taxon>Chromadorea</taxon>
        <taxon>Rhabditida</taxon>
        <taxon>Rhabditina</taxon>
        <taxon>Rhabditomorpha</taxon>
        <taxon>Strongyloidea</taxon>
        <taxon>Metastrongylidae</taxon>
        <taxon>Parelaphostrongylus</taxon>
    </lineage>
</organism>
<dbReference type="CDD" id="cd05471">
    <property type="entry name" value="pepsin_like"/>
    <property type="match status" value="1"/>
</dbReference>
<dbReference type="Pfam" id="PF00026">
    <property type="entry name" value="Asp"/>
    <property type="match status" value="1"/>
</dbReference>
<gene>
    <name evidence="3" type="primary">ASP-1_6</name>
    <name evidence="3" type="ORF">KIN20_020004</name>
</gene>
<dbReference type="SUPFAM" id="SSF50630">
    <property type="entry name" value="Acid proteases"/>
    <property type="match status" value="1"/>
</dbReference>
<reference evidence="3" key="1">
    <citation type="submission" date="2021-06" db="EMBL/GenBank/DDBJ databases">
        <title>Parelaphostrongylus tenuis whole genome reference sequence.</title>
        <authorList>
            <person name="Garwood T.J."/>
            <person name="Larsen P.A."/>
            <person name="Fountain-Jones N.M."/>
            <person name="Garbe J.R."/>
            <person name="Macchietto M.G."/>
            <person name="Kania S.A."/>
            <person name="Gerhold R.W."/>
            <person name="Richards J.E."/>
            <person name="Wolf T.M."/>
        </authorList>
    </citation>
    <scope>NUCLEOTIDE SEQUENCE</scope>
    <source>
        <strain evidence="3">MNPRO001-30</strain>
        <tissue evidence="3">Meninges</tissue>
    </source>
</reference>
<keyword evidence="3" id="KW-0808">Transferase</keyword>
<sequence length="213" mass="23601">MTENFVSDQRAKRRLEPFLDYNDLFVGNVSIGTPGVVLEKQDFIHVTEADDSFFFMPFDGILGLGRSTITVGEVTSPLNSILHRLDAPVFTIWMDKQLSTTTLSAGLITFGGVDTIHCQPEINYVPLSSQAHWQFTMDDFSIGSFSQKKSEQMVSDTGTSWIGAPTKIIEAVVNQTGALYDSVNRFYTVSCSTIMTQPDLVFTINGVKYNLST</sequence>
<evidence type="ECO:0000313" key="4">
    <source>
        <dbReference type="Proteomes" id="UP001196413"/>
    </source>
</evidence>
<name>A0AAD5N9C4_PARTN</name>
<evidence type="ECO:0000259" key="2">
    <source>
        <dbReference type="PROSITE" id="PS51767"/>
    </source>
</evidence>
<dbReference type="PROSITE" id="PS51767">
    <property type="entry name" value="PEPTIDASE_A1"/>
    <property type="match status" value="1"/>
</dbReference>
<comment type="similarity">
    <text evidence="1">Belongs to the peptidase A1 family.</text>
</comment>
<feature type="domain" description="Peptidase A1" evidence="2">
    <location>
        <begin position="1"/>
        <end position="213"/>
    </location>
</feature>
<protein>
    <submittedName>
        <fullName evidence="3">Inositol hexakisphosphate and diphosphoinositol-pentakisphosphate kinase</fullName>
    </submittedName>
</protein>
<dbReference type="PANTHER" id="PTHR47966">
    <property type="entry name" value="BETA-SITE APP-CLEAVING ENZYME, ISOFORM A-RELATED"/>
    <property type="match status" value="1"/>
</dbReference>
<dbReference type="Gene3D" id="2.60.40.1960">
    <property type="match status" value="1"/>
</dbReference>
<dbReference type="InterPro" id="IPR021109">
    <property type="entry name" value="Peptidase_aspartic_dom_sf"/>
</dbReference>
<dbReference type="GO" id="GO:0006508">
    <property type="term" value="P:proteolysis"/>
    <property type="evidence" value="ECO:0007669"/>
    <property type="project" value="InterPro"/>
</dbReference>
<dbReference type="AlphaFoldDB" id="A0AAD5N9C4"/>
<dbReference type="Proteomes" id="UP001196413">
    <property type="component" value="Unassembled WGS sequence"/>
</dbReference>
<evidence type="ECO:0000313" key="3">
    <source>
        <dbReference type="EMBL" id="KAJ1360899.1"/>
    </source>
</evidence>
<dbReference type="GO" id="GO:0004190">
    <property type="term" value="F:aspartic-type endopeptidase activity"/>
    <property type="evidence" value="ECO:0007669"/>
    <property type="project" value="InterPro"/>
</dbReference>
<accession>A0AAD5N9C4</accession>
<comment type="caution">
    <text evidence="3">The sequence shown here is derived from an EMBL/GenBank/DDBJ whole genome shotgun (WGS) entry which is preliminary data.</text>
</comment>
<dbReference type="GO" id="GO:0016301">
    <property type="term" value="F:kinase activity"/>
    <property type="evidence" value="ECO:0007669"/>
    <property type="project" value="UniProtKB-KW"/>
</dbReference>
<dbReference type="GO" id="GO:0005764">
    <property type="term" value="C:lysosome"/>
    <property type="evidence" value="ECO:0007669"/>
    <property type="project" value="TreeGrafter"/>
</dbReference>
<dbReference type="InterPro" id="IPR034164">
    <property type="entry name" value="Pepsin-like_dom"/>
</dbReference>
<dbReference type="Gene3D" id="2.40.70.10">
    <property type="entry name" value="Acid Proteases"/>
    <property type="match status" value="2"/>
</dbReference>
<proteinExistence type="inferred from homology"/>
<evidence type="ECO:0000256" key="1">
    <source>
        <dbReference type="ARBA" id="ARBA00007447"/>
    </source>
</evidence>